<dbReference type="RefSeq" id="WP_103131379.1">
    <property type="nucleotide sequence ID" value="NZ_BFAG01000022.1"/>
</dbReference>
<dbReference type="AlphaFoldDB" id="A0A2I9D0N0"/>
<reference evidence="2" key="1">
    <citation type="submission" date="2018-01" db="EMBL/GenBank/DDBJ databases">
        <title>Draft Genome Sequence of the Radioresistant Bacterium Deinococcus aerius TR0125, Isolated from the Higher Atmosphere above Japan.</title>
        <authorList>
            <person name="Satoh K."/>
            <person name="Arai H."/>
            <person name="Sanzen T."/>
            <person name="Kawaguchi Y."/>
            <person name="Hayashi H."/>
            <person name="Yokobori S."/>
            <person name="Yamagishi A."/>
            <person name="Oono Y."/>
            <person name="Narumi I."/>
        </authorList>
    </citation>
    <scope>NUCLEOTIDE SEQUENCE [LARGE SCALE GENOMIC DNA]</scope>
    <source>
        <strain evidence="2">TR0125</strain>
    </source>
</reference>
<protein>
    <recommendedName>
        <fullName evidence="3">CopG family transcriptional regulator</fullName>
    </recommendedName>
</protein>
<evidence type="ECO:0000313" key="2">
    <source>
        <dbReference type="Proteomes" id="UP000236569"/>
    </source>
</evidence>
<dbReference type="OrthoDB" id="9863110at2"/>
<gene>
    <name evidence="1" type="ORF">DAERI_220046</name>
</gene>
<comment type="caution">
    <text evidence="1">The sequence shown here is derived from an EMBL/GenBank/DDBJ whole genome shotgun (WGS) entry which is preliminary data.</text>
</comment>
<proteinExistence type="predicted"/>
<sequence>MPGAEKVKVTLTRQTRDRVRDLVRQGAVKDASAFIEQAVEEALRAHKLRQLALELEAFEDPDHRAAVARLGDEGLEDIQVG</sequence>
<name>A0A2I9D0N0_9DEIO</name>
<dbReference type="EMBL" id="BFAG01000022">
    <property type="protein sequence ID" value="GBF08103.1"/>
    <property type="molecule type" value="Genomic_DNA"/>
</dbReference>
<accession>A0A2I9D0N0</accession>
<evidence type="ECO:0008006" key="3">
    <source>
        <dbReference type="Google" id="ProtNLM"/>
    </source>
</evidence>
<dbReference type="Proteomes" id="UP000236569">
    <property type="component" value="Unassembled WGS sequence"/>
</dbReference>
<keyword evidence="2" id="KW-1185">Reference proteome</keyword>
<organism evidence="1 2">
    <name type="scientific">Deinococcus aerius</name>
    <dbReference type="NCBI Taxonomy" id="200253"/>
    <lineage>
        <taxon>Bacteria</taxon>
        <taxon>Thermotogati</taxon>
        <taxon>Deinococcota</taxon>
        <taxon>Deinococci</taxon>
        <taxon>Deinococcales</taxon>
        <taxon>Deinococcaceae</taxon>
        <taxon>Deinococcus</taxon>
    </lineage>
</organism>
<evidence type="ECO:0000313" key="1">
    <source>
        <dbReference type="EMBL" id="GBF08103.1"/>
    </source>
</evidence>